<feature type="non-terminal residue" evidence="1">
    <location>
        <position position="1"/>
    </location>
</feature>
<proteinExistence type="predicted"/>
<dbReference type="EMBL" id="UINC01124028">
    <property type="protein sequence ID" value="SVD00894.1"/>
    <property type="molecule type" value="Genomic_DNA"/>
</dbReference>
<gene>
    <name evidence="1" type="ORF">METZ01_LOCUS353748</name>
</gene>
<accession>A0A382RT70</accession>
<name>A0A382RT70_9ZZZZ</name>
<reference evidence="1" key="1">
    <citation type="submission" date="2018-05" db="EMBL/GenBank/DDBJ databases">
        <authorList>
            <person name="Lanie J.A."/>
            <person name="Ng W.-L."/>
            <person name="Kazmierczak K.M."/>
            <person name="Andrzejewski T.M."/>
            <person name="Davidsen T.M."/>
            <person name="Wayne K.J."/>
            <person name="Tettelin H."/>
            <person name="Glass J.I."/>
            <person name="Rusch D."/>
            <person name="Podicherti R."/>
            <person name="Tsui H.-C.T."/>
            <person name="Winkler M.E."/>
        </authorList>
    </citation>
    <scope>NUCLEOTIDE SEQUENCE</scope>
</reference>
<protein>
    <submittedName>
        <fullName evidence="1">Uncharacterized protein</fullName>
    </submittedName>
</protein>
<organism evidence="1">
    <name type="scientific">marine metagenome</name>
    <dbReference type="NCBI Taxonomy" id="408172"/>
    <lineage>
        <taxon>unclassified sequences</taxon>
        <taxon>metagenomes</taxon>
        <taxon>ecological metagenomes</taxon>
    </lineage>
</organism>
<dbReference type="AlphaFoldDB" id="A0A382RT70"/>
<feature type="non-terminal residue" evidence="1">
    <location>
        <position position="50"/>
    </location>
</feature>
<sequence>NRSGRSYRHTTQTWTRIRIPDSGGHTGAEQRDRIFTAYAISNNDSRIFDL</sequence>
<evidence type="ECO:0000313" key="1">
    <source>
        <dbReference type="EMBL" id="SVD00894.1"/>
    </source>
</evidence>